<reference evidence="1" key="1">
    <citation type="submission" date="2019-09" db="EMBL/GenBank/DDBJ databases">
        <title>Draft genome information of white flower Hibiscus syriacus.</title>
        <authorList>
            <person name="Kim Y.-M."/>
        </authorList>
    </citation>
    <scope>NUCLEOTIDE SEQUENCE [LARGE SCALE GENOMIC DNA]</scope>
    <source>
        <strain evidence="1">YM2019G1</strain>
    </source>
</reference>
<sequence>MGNMSSTKTSDTTGKVILSDGSVHEFTCPLEAVELMVEHSQQVVVEFNAAINQKRPIPLPADHKLDVEKPYVMLPVKRGKPLTLSSEEAHRVLLIAKSVLRSKSLLSSSPNFLPLFSRICTANDSFDGVGHKFLKHKKESADKRSAGVRCLTELLPEGLESTAQYLNRQCSGKGWKPSLDTIKEKKVETTVKHLKLRQNTLVHNTQDHIAPRAKSHDQDALKFSKSKLLLSEPNATNAYASSQIRGRVFDHIPFIAIAAITDAIVGIMDISEDNVTAISRTLSDRYLKLEY</sequence>
<accession>A0A6A2XV71</accession>
<protein>
    <submittedName>
        <fullName evidence="1">Cyclin dependent kinase C</fullName>
    </submittedName>
</protein>
<organism evidence="1 2">
    <name type="scientific">Hibiscus syriacus</name>
    <name type="common">Rose of Sharon</name>
    <dbReference type="NCBI Taxonomy" id="106335"/>
    <lineage>
        <taxon>Eukaryota</taxon>
        <taxon>Viridiplantae</taxon>
        <taxon>Streptophyta</taxon>
        <taxon>Embryophyta</taxon>
        <taxon>Tracheophyta</taxon>
        <taxon>Spermatophyta</taxon>
        <taxon>Magnoliopsida</taxon>
        <taxon>eudicotyledons</taxon>
        <taxon>Gunneridae</taxon>
        <taxon>Pentapetalae</taxon>
        <taxon>rosids</taxon>
        <taxon>malvids</taxon>
        <taxon>Malvales</taxon>
        <taxon>Malvaceae</taxon>
        <taxon>Malvoideae</taxon>
        <taxon>Hibiscus</taxon>
    </lineage>
</organism>
<comment type="caution">
    <text evidence="1">The sequence shown here is derived from an EMBL/GenBank/DDBJ whole genome shotgun (WGS) entry which is preliminary data.</text>
</comment>
<dbReference type="EMBL" id="VEPZ02001330">
    <property type="protein sequence ID" value="KAE8679592.1"/>
    <property type="molecule type" value="Genomic_DNA"/>
</dbReference>
<evidence type="ECO:0000313" key="2">
    <source>
        <dbReference type="Proteomes" id="UP000436088"/>
    </source>
</evidence>
<proteinExistence type="predicted"/>
<gene>
    <name evidence="1" type="ORF">F3Y22_tig00111398pilonHSYRG00178</name>
</gene>
<dbReference type="AlphaFoldDB" id="A0A6A2XV71"/>
<name>A0A6A2XV71_HIBSY</name>
<dbReference type="InterPro" id="IPR025322">
    <property type="entry name" value="PADRE_dom"/>
</dbReference>
<dbReference type="Proteomes" id="UP000436088">
    <property type="component" value="Unassembled WGS sequence"/>
</dbReference>
<keyword evidence="1" id="KW-0808">Transferase</keyword>
<keyword evidence="1" id="KW-0418">Kinase</keyword>
<keyword evidence="2" id="KW-1185">Reference proteome</keyword>
<dbReference type="Pfam" id="PF14009">
    <property type="entry name" value="PADRE"/>
    <property type="match status" value="1"/>
</dbReference>
<evidence type="ECO:0000313" key="1">
    <source>
        <dbReference type="EMBL" id="KAE8679592.1"/>
    </source>
</evidence>
<dbReference type="GO" id="GO:0016301">
    <property type="term" value="F:kinase activity"/>
    <property type="evidence" value="ECO:0007669"/>
    <property type="project" value="UniProtKB-KW"/>
</dbReference>